<dbReference type="Proteomes" id="UP000321331">
    <property type="component" value="Unassembled WGS sequence"/>
</dbReference>
<protein>
    <submittedName>
        <fullName evidence="1">Uncharacterized protein</fullName>
    </submittedName>
</protein>
<gene>
    <name evidence="1" type="ORF">FocTR4_00000543</name>
</gene>
<organism evidence="1 2">
    <name type="scientific">Fusarium oxysporum f. sp. cubense</name>
    <dbReference type="NCBI Taxonomy" id="61366"/>
    <lineage>
        <taxon>Eukaryota</taxon>
        <taxon>Fungi</taxon>
        <taxon>Dikarya</taxon>
        <taxon>Ascomycota</taxon>
        <taxon>Pezizomycotina</taxon>
        <taxon>Sordariomycetes</taxon>
        <taxon>Hypocreomycetidae</taxon>
        <taxon>Hypocreales</taxon>
        <taxon>Nectriaceae</taxon>
        <taxon>Fusarium</taxon>
        <taxon>Fusarium oxysporum species complex</taxon>
    </lineage>
</organism>
<evidence type="ECO:0000313" key="2">
    <source>
        <dbReference type="Proteomes" id="UP000321331"/>
    </source>
</evidence>
<comment type="caution">
    <text evidence="1">The sequence shown here is derived from an EMBL/GenBank/DDBJ whole genome shotgun (WGS) entry which is preliminary data.</text>
</comment>
<name>A0A5C6SYL9_FUSOC</name>
<accession>A0A5C6SYL9</accession>
<evidence type="ECO:0000313" key="1">
    <source>
        <dbReference type="EMBL" id="TXC03765.1"/>
    </source>
</evidence>
<proteinExistence type="predicted"/>
<dbReference type="EMBL" id="VMNF01000007">
    <property type="protein sequence ID" value="TXC03765.1"/>
    <property type="molecule type" value="Genomic_DNA"/>
</dbReference>
<dbReference type="AlphaFoldDB" id="A0A5C6SYL9"/>
<sequence>MVASSLPIYQSSKSPSLSFVSTITHPEFRCNTNTKVTTSQQHHSEAENSLSALVATSSPLLAPLFRRLLRRLNLTKSQPKYAKPTQVYAKIKGHDENTICVPARHIPGAKARTGRVPWMNVTVDLTKLKRQAAISQPSEALAVTQRWLCLELLRRQTLNAFRVIESLFLITPSRTIESQAQFGWRWPHSSVITRW</sequence>
<reference evidence="1 2" key="1">
    <citation type="submission" date="2019-07" db="EMBL/GenBank/DDBJ databases">
        <title>The First High-Quality Draft Genome Sequence of the Causal Agent of the Current Panama Disease Epidemic.</title>
        <authorList>
            <person name="Warmington R.J."/>
            <person name="Kay W."/>
            <person name="Jeffries A."/>
            <person name="Bebber D."/>
            <person name="Moore K."/>
            <person name="Studholme D.J."/>
        </authorList>
    </citation>
    <scope>NUCLEOTIDE SEQUENCE [LARGE SCALE GENOMIC DNA]</scope>
    <source>
        <strain evidence="1 2">TR4</strain>
    </source>
</reference>